<dbReference type="OrthoDB" id="9808428at2"/>
<comment type="caution">
    <text evidence="2">The sequence shown here is derived from an EMBL/GenBank/DDBJ whole genome shotgun (WGS) entry which is preliminary data.</text>
</comment>
<dbReference type="RefSeq" id="WP_075724938.1">
    <property type="nucleotide sequence ID" value="NZ_LTDM01000007.1"/>
</dbReference>
<organism evidence="2 3">
    <name type="scientific">Tissierella creatinophila DSM 6911</name>
    <dbReference type="NCBI Taxonomy" id="1123403"/>
    <lineage>
        <taxon>Bacteria</taxon>
        <taxon>Bacillati</taxon>
        <taxon>Bacillota</taxon>
        <taxon>Tissierellia</taxon>
        <taxon>Tissierellales</taxon>
        <taxon>Tissierellaceae</taxon>
        <taxon>Tissierella</taxon>
    </lineage>
</organism>
<dbReference type="InterPro" id="IPR012296">
    <property type="entry name" value="Nuclease_put_TT1808"/>
</dbReference>
<dbReference type="AlphaFoldDB" id="A0A1U7M857"/>
<evidence type="ECO:0000313" key="2">
    <source>
        <dbReference type="EMBL" id="OLS03465.1"/>
    </source>
</evidence>
<feature type="domain" description="Putative restriction endonuclease" evidence="1">
    <location>
        <begin position="11"/>
        <end position="149"/>
    </location>
</feature>
<name>A0A1U7M857_TISCR</name>
<evidence type="ECO:0000313" key="3">
    <source>
        <dbReference type="Proteomes" id="UP000186112"/>
    </source>
</evidence>
<proteinExistence type="predicted"/>
<dbReference type="Pfam" id="PF05685">
    <property type="entry name" value="Uma2"/>
    <property type="match status" value="1"/>
</dbReference>
<sequence length="168" mass="19240">MLPNQQEVIYEEFLEIDKESQDNLELIDGKIYLLAAPSVIHQIVVTNLLTEFGNYFKGKECRHFVAPFDVVLKDEEKTHKVQPDLTVICDKSGLGEQNYQGVPTLVVEVLSPSTASIDFIKKMDIYMKVGIKEYWIISPGNSTVQIFSSFLLQGYLHFYKRGMNCNLR</sequence>
<protein>
    <recommendedName>
        <fullName evidence="1">Putative restriction endonuclease domain-containing protein</fullName>
    </recommendedName>
</protein>
<keyword evidence="3" id="KW-1185">Reference proteome</keyword>
<dbReference type="InterPro" id="IPR008538">
    <property type="entry name" value="Uma2"/>
</dbReference>
<accession>A0A1U7M857</accession>
<dbReference type="CDD" id="cd06260">
    <property type="entry name" value="DUF820-like"/>
    <property type="match status" value="1"/>
</dbReference>
<dbReference type="PANTHER" id="PTHR36558">
    <property type="entry name" value="GLR1098 PROTEIN"/>
    <property type="match status" value="1"/>
</dbReference>
<dbReference type="Proteomes" id="UP000186112">
    <property type="component" value="Unassembled WGS sequence"/>
</dbReference>
<dbReference type="InterPro" id="IPR011335">
    <property type="entry name" value="Restrct_endonuc-II-like"/>
</dbReference>
<dbReference type="Gene3D" id="3.90.1570.10">
    <property type="entry name" value="tt1808, chain A"/>
    <property type="match status" value="1"/>
</dbReference>
<dbReference type="EMBL" id="LTDM01000007">
    <property type="protein sequence ID" value="OLS03465.1"/>
    <property type="molecule type" value="Genomic_DNA"/>
</dbReference>
<dbReference type="SUPFAM" id="SSF52980">
    <property type="entry name" value="Restriction endonuclease-like"/>
    <property type="match status" value="1"/>
</dbReference>
<gene>
    <name evidence="2" type="ORF">TICRE_05790</name>
</gene>
<dbReference type="PANTHER" id="PTHR36558:SF1">
    <property type="entry name" value="RESTRICTION ENDONUCLEASE DOMAIN-CONTAINING PROTEIN-RELATED"/>
    <property type="match status" value="1"/>
</dbReference>
<reference evidence="2 3" key="1">
    <citation type="submission" date="2016-02" db="EMBL/GenBank/DDBJ databases">
        <title>Genome sequence of Tissierella creatinophila DSM 6911.</title>
        <authorList>
            <person name="Poehlein A."/>
            <person name="Daniel R."/>
        </authorList>
    </citation>
    <scope>NUCLEOTIDE SEQUENCE [LARGE SCALE GENOMIC DNA]</scope>
    <source>
        <strain evidence="2 3">DSM 6911</strain>
    </source>
</reference>
<evidence type="ECO:0000259" key="1">
    <source>
        <dbReference type="Pfam" id="PF05685"/>
    </source>
</evidence>